<dbReference type="EC" id="4.2.1.96" evidence="3"/>
<dbReference type="Proteomes" id="UP000003835">
    <property type="component" value="Unassembled WGS sequence"/>
</dbReference>
<dbReference type="HOGENOM" id="CLU_2391030_0_0_3"/>
<sequence>AELLSDAEIQEKVKSLEGWTVEGKELHTTRQFKDFVEAIAFVNKIVEPAEAAGHHPDLAISYNKVTISLTTHDAGGLTANDFEMAQTLSQLSA</sequence>
<dbReference type="RefSeq" id="WP_006099838.1">
    <property type="nucleotide sequence ID" value="NZ_DS989845.1"/>
</dbReference>
<keyword evidence="4 5" id="KW-0456">Lyase</keyword>
<organism evidence="5 6">
    <name type="scientific">Coleofasciculus chthonoplastes PCC 7420</name>
    <dbReference type="NCBI Taxonomy" id="118168"/>
    <lineage>
        <taxon>Bacteria</taxon>
        <taxon>Bacillati</taxon>
        <taxon>Cyanobacteriota</taxon>
        <taxon>Cyanophyceae</taxon>
        <taxon>Coleofasciculales</taxon>
        <taxon>Coleofasciculaceae</taxon>
        <taxon>Coleofasciculus</taxon>
    </lineage>
</organism>
<evidence type="ECO:0000313" key="5">
    <source>
        <dbReference type="EMBL" id="EDX76880.1"/>
    </source>
</evidence>
<dbReference type="PANTHER" id="PTHR12599">
    <property type="entry name" value="PTERIN-4-ALPHA-CARBINOLAMINE DEHYDRATASE"/>
    <property type="match status" value="1"/>
</dbReference>
<name>B4VM06_9CYAN</name>
<comment type="similarity">
    <text evidence="2">Belongs to the pterin-4-alpha-carbinolamine dehydratase family.</text>
</comment>
<evidence type="ECO:0000256" key="1">
    <source>
        <dbReference type="ARBA" id="ARBA00001554"/>
    </source>
</evidence>
<keyword evidence="6" id="KW-1185">Reference proteome</keyword>
<proteinExistence type="inferred from homology"/>
<dbReference type="HAMAP" id="MF_00434">
    <property type="entry name" value="Pterin_4_alpha"/>
    <property type="match status" value="1"/>
</dbReference>
<dbReference type="NCBIfam" id="NF002017">
    <property type="entry name" value="PRK00823.1-2"/>
    <property type="match status" value="1"/>
</dbReference>
<gene>
    <name evidence="5" type="ORF">MC7420_1883</name>
</gene>
<accession>B4VM06</accession>
<dbReference type="GO" id="GO:0006729">
    <property type="term" value="P:tetrahydrobiopterin biosynthetic process"/>
    <property type="evidence" value="ECO:0007669"/>
    <property type="project" value="InterPro"/>
</dbReference>
<dbReference type="InterPro" id="IPR001533">
    <property type="entry name" value="Pterin_deHydtase"/>
</dbReference>
<dbReference type="Pfam" id="PF01329">
    <property type="entry name" value="Pterin_4a"/>
    <property type="match status" value="1"/>
</dbReference>
<dbReference type="STRING" id="118168.MC7420_1883"/>
<evidence type="ECO:0000313" key="6">
    <source>
        <dbReference type="Proteomes" id="UP000003835"/>
    </source>
</evidence>
<dbReference type="GO" id="GO:0008124">
    <property type="term" value="F:4-alpha-hydroxytetrahydrobiopterin dehydratase activity"/>
    <property type="evidence" value="ECO:0007669"/>
    <property type="project" value="UniProtKB-EC"/>
</dbReference>
<evidence type="ECO:0000256" key="4">
    <source>
        <dbReference type="ARBA" id="ARBA00023239"/>
    </source>
</evidence>
<reference evidence="5 6" key="1">
    <citation type="submission" date="2008-07" db="EMBL/GenBank/DDBJ databases">
        <authorList>
            <person name="Tandeau de Marsac N."/>
            <person name="Ferriera S."/>
            <person name="Johnson J."/>
            <person name="Kravitz S."/>
            <person name="Beeson K."/>
            <person name="Sutton G."/>
            <person name="Rogers Y.-H."/>
            <person name="Friedman R."/>
            <person name="Frazier M."/>
            <person name="Venter J.C."/>
        </authorList>
    </citation>
    <scope>NUCLEOTIDE SEQUENCE [LARGE SCALE GENOMIC DNA]</scope>
    <source>
        <strain evidence="5 6">PCC 7420</strain>
    </source>
</reference>
<dbReference type="Gene3D" id="3.30.1360.20">
    <property type="entry name" value="Transcriptional coactivator/pterin dehydratase"/>
    <property type="match status" value="1"/>
</dbReference>
<dbReference type="PANTHER" id="PTHR12599:SF0">
    <property type="entry name" value="PTERIN-4-ALPHA-CARBINOLAMINE DEHYDRATASE"/>
    <property type="match status" value="1"/>
</dbReference>
<dbReference type="SUPFAM" id="SSF55248">
    <property type="entry name" value="PCD-like"/>
    <property type="match status" value="1"/>
</dbReference>
<dbReference type="CDD" id="cd00488">
    <property type="entry name" value="PCD_DCoH"/>
    <property type="match status" value="1"/>
</dbReference>
<feature type="non-terminal residue" evidence="5">
    <location>
        <position position="1"/>
    </location>
</feature>
<evidence type="ECO:0000256" key="3">
    <source>
        <dbReference type="ARBA" id="ARBA00013252"/>
    </source>
</evidence>
<dbReference type="eggNOG" id="COG2154">
    <property type="taxonomic scope" value="Bacteria"/>
</dbReference>
<dbReference type="InterPro" id="IPR036428">
    <property type="entry name" value="PCD_sf"/>
</dbReference>
<protein>
    <recommendedName>
        <fullName evidence="3">4a-hydroxytetrahydrobiopterin dehydratase</fullName>
        <ecNumber evidence="3">4.2.1.96</ecNumber>
    </recommendedName>
</protein>
<dbReference type="EMBL" id="DS989845">
    <property type="protein sequence ID" value="EDX76880.1"/>
    <property type="molecule type" value="Genomic_DNA"/>
</dbReference>
<dbReference type="OrthoDB" id="9794987at2"/>
<comment type="catalytic activity">
    <reaction evidence="1">
        <text>(4aS,6R)-4a-hydroxy-L-erythro-5,6,7,8-tetrahydrobiopterin = (6R)-L-erythro-6,7-dihydrobiopterin + H2O</text>
        <dbReference type="Rhea" id="RHEA:11920"/>
        <dbReference type="ChEBI" id="CHEBI:15377"/>
        <dbReference type="ChEBI" id="CHEBI:15642"/>
        <dbReference type="ChEBI" id="CHEBI:43120"/>
        <dbReference type="EC" id="4.2.1.96"/>
    </reaction>
</comment>
<dbReference type="AlphaFoldDB" id="B4VM06"/>
<evidence type="ECO:0000256" key="2">
    <source>
        <dbReference type="ARBA" id="ARBA00006472"/>
    </source>
</evidence>